<dbReference type="Gene3D" id="3.40.50.1970">
    <property type="match status" value="1"/>
</dbReference>
<feature type="domain" description="PurE" evidence="6">
    <location>
        <begin position="4"/>
        <end position="154"/>
    </location>
</feature>
<evidence type="ECO:0000256" key="1">
    <source>
        <dbReference type="ARBA" id="ARBA00022755"/>
    </source>
</evidence>
<dbReference type="InterPro" id="IPR000031">
    <property type="entry name" value="PurE_dom"/>
</dbReference>
<dbReference type="Pfam" id="PF00731">
    <property type="entry name" value="AIRC"/>
    <property type="match status" value="1"/>
</dbReference>
<dbReference type="UniPathway" id="UPA00074">
    <property type="reaction ID" value="UER00943"/>
</dbReference>
<feature type="binding site" evidence="3 5">
    <location>
        <position position="15"/>
    </location>
    <ligand>
        <name>substrate</name>
    </ligand>
</feature>
<name>A0A0S7XWH2_UNCSA</name>
<feature type="binding site" evidence="3 5">
    <location>
        <position position="42"/>
    </location>
    <ligand>
        <name>substrate</name>
    </ligand>
</feature>
<dbReference type="EMBL" id="LIZX01000072">
    <property type="protein sequence ID" value="KPJ66774.1"/>
    <property type="molecule type" value="Genomic_DNA"/>
</dbReference>
<dbReference type="AlphaFoldDB" id="A0A0S7XWH2"/>
<gene>
    <name evidence="3" type="primary">purE</name>
    <name evidence="7" type="ORF">AMJ44_07830</name>
</gene>
<comment type="similarity">
    <text evidence="3">Belongs to the AIR carboxylase family. Class I subfamily.</text>
</comment>
<dbReference type="GO" id="GO:0006189">
    <property type="term" value="P:'de novo' IMP biosynthetic process"/>
    <property type="evidence" value="ECO:0007669"/>
    <property type="project" value="UniProtKB-UniRule"/>
</dbReference>
<dbReference type="InterPro" id="IPR024694">
    <property type="entry name" value="PurE_prokaryotes"/>
</dbReference>
<dbReference type="GO" id="GO:0034023">
    <property type="term" value="F:5-(carboxyamino)imidazole ribonucleotide mutase activity"/>
    <property type="evidence" value="ECO:0007669"/>
    <property type="project" value="UniProtKB-UniRule"/>
</dbReference>
<keyword evidence="2 3" id="KW-0413">Isomerase</keyword>
<evidence type="ECO:0000259" key="6">
    <source>
        <dbReference type="SMART" id="SM01001"/>
    </source>
</evidence>
<reference evidence="7 8" key="1">
    <citation type="journal article" date="2015" name="Microbiome">
        <title>Genomic resolution of linkages in carbon, nitrogen, and sulfur cycling among widespread estuary sediment bacteria.</title>
        <authorList>
            <person name="Baker B.J."/>
            <person name="Lazar C.S."/>
            <person name="Teske A.P."/>
            <person name="Dick G.J."/>
        </authorList>
    </citation>
    <scope>NUCLEOTIDE SEQUENCE [LARGE SCALE GENOMIC DNA]</scope>
    <source>
        <strain evidence="7">DG_54_3</strain>
    </source>
</reference>
<evidence type="ECO:0000256" key="3">
    <source>
        <dbReference type="HAMAP-Rule" id="MF_01929"/>
    </source>
</evidence>
<feature type="binding site" evidence="3 5">
    <location>
        <position position="12"/>
    </location>
    <ligand>
        <name>substrate</name>
    </ligand>
</feature>
<organism evidence="7 8">
    <name type="scientific">candidate division WOR-1 bacterium DG_54_3</name>
    <dbReference type="NCBI Taxonomy" id="1703775"/>
    <lineage>
        <taxon>Bacteria</taxon>
        <taxon>Bacillati</taxon>
        <taxon>Saganbacteria</taxon>
    </lineage>
</organism>
<accession>A0A0S7XWH2</accession>
<dbReference type="Proteomes" id="UP000051861">
    <property type="component" value="Unassembled WGS sequence"/>
</dbReference>
<proteinExistence type="inferred from homology"/>
<dbReference type="PATRIC" id="fig|1703775.3.peg.3098"/>
<evidence type="ECO:0000256" key="2">
    <source>
        <dbReference type="ARBA" id="ARBA00023235"/>
    </source>
</evidence>
<dbReference type="SMART" id="SM01001">
    <property type="entry name" value="AIRC"/>
    <property type="match status" value="1"/>
</dbReference>
<protein>
    <recommendedName>
        <fullName evidence="3 4">N5-carboxyaminoimidazole ribonucleotide mutase</fullName>
        <shortName evidence="3 4">N5-CAIR mutase</shortName>
        <ecNumber evidence="3 4">5.4.99.18</ecNumber>
    </recommendedName>
    <alternativeName>
        <fullName evidence="3">5-(carboxyamino)imidazole ribonucleotide mutase</fullName>
    </alternativeName>
</protein>
<dbReference type="PANTHER" id="PTHR23046">
    <property type="entry name" value="PHOSPHORIBOSYLAMINOIMIDAZOLE CARBOXYLASE CATALYTIC SUBUNIT"/>
    <property type="match status" value="1"/>
</dbReference>
<comment type="caution">
    <text evidence="7">The sequence shown here is derived from an EMBL/GenBank/DDBJ whole genome shotgun (WGS) entry which is preliminary data.</text>
</comment>
<keyword evidence="1 3" id="KW-0658">Purine biosynthesis</keyword>
<dbReference type="HAMAP" id="MF_01929">
    <property type="entry name" value="PurE_classI"/>
    <property type="match status" value="1"/>
</dbReference>
<dbReference type="EC" id="5.4.99.18" evidence="3 4"/>
<evidence type="ECO:0000256" key="4">
    <source>
        <dbReference type="PIRNR" id="PIRNR001338"/>
    </source>
</evidence>
<comment type="function">
    <text evidence="3 4">Catalyzes the conversion of N5-carboxyaminoimidazole ribonucleotide (N5-CAIR) to 4-carboxy-5-aminoimidazole ribonucleotide (CAIR).</text>
</comment>
<comment type="pathway">
    <text evidence="3 4">Purine metabolism; IMP biosynthesis via de novo pathway; 5-amino-1-(5-phospho-D-ribosyl)imidazole-4-carboxylate from 5-amino-1-(5-phospho-D-ribosyl)imidazole (N5-CAIR route): step 2/2.</text>
</comment>
<dbReference type="InterPro" id="IPR033747">
    <property type="entry name" value="PurE_ClassI"/>
</dbReference>
<evidence type="ECO:0000313" key="8">
    <source>
        <dbReference type="Proteomes" id="UP000051861"/>
    </source>
</evidence>
<dbReference type="PIRSF" id="PIRSF001338">
    <property type="entry name" value="AIR_carboxylase"/>
    <property type="match status" value="1"/>
</dbReference>
<evidence type="ECO:0000256" key="5">
    <source>
        <dbReference type="PIRSR" id="PIRSR001338-1"/>
    </source>
</evidence>
<dbReference type="NCBIfam" id="TIGR01162">
    <property type="entry name" value="purE"/>
    <property type="match status" value="1"/>
</dbReference>
<dbReference type="SUPFAM" id="SSF52255">
    <property type="entry name" value="N5-CAIR mutase (phosphoribosylaminoimidazole carboxylase, PurE)"/>
    <property type="match status" value="1"/>
</dbReference>
<comment type="catalytic activity">
    <reaction evidence="3 4">
        <text>5-carboxyamino-1-(5-phospho-D-ribosyl)imidazole + H(+) = 5-amino-1-(5-phospho-D-ribosyl)imidazole-4-carboxylate</text>
        <dbReference type="Rhea" id="RHEA:13193"/>
        <dbReference type="ChEBI" id="CHEBI:15378"/>
        <dbReference type="ChEBI" id="CHEBI:58730"/>
        <dbReference type="ChEBI" id="CHEBI:77657"/>
        <dbReference type="EC" id="5.4.99.18"/>
    </reaction>
</comment>
<dbReference type="PANTHER" id="PTHR23046:SF2">
    <property type="entry name" value="PHOSPHORIBOSYLAMINOIMIDAZOLE CARBOXYLASE"/>
    <property type="match status" value="1"/>
</dbReference>
<evidence type="ECO:0000313" key="7">
    <source>
        <dbReference type="EMBL" id="KPJ66774.1"/>
    </source>
</evidence>
<sequence>MSNSKILVIMGSKSDQPVMSKSMEILKKFKIPYQMEVCSAHRNPEKTKNLATSAEKRGIKVIIAGAGMAAHLPGVVASHTTLPVIGVPLVGKYLNGLDALLSIAQMPAGVPVATVAIGEAGAKNAAILAIQILALSDEKLKKRLERFKEELAKK</sequence>